<keyword evidence="2" id="KW-1185">Reference proteome</keyword>
<sequence length="105" mass="12085">MIVEMVSFDPPAGATQDDILEDARGVVEHWRSNPDLIRKHFVRGEDGRHAGIYIWPSREAAQKAHDAAWIARFRERTGQTPTITYFDMFMLIDNEAEKVTEFPIP</sequence>
<dbReference type="AlphaFoldDB" id="A0AAW9RDW6"/>
<reference evidence="1 2" key="1">
    <citation type="submission" date="2024-02" db="EMBL/GenBank/DDBJ databases">
        <title>Genome analysis and characterization of Microbaculum marinisediminis sp. nov., isolated from marine sediment.</title>
        <authorList>
            <person name="Du Z.-J."/>
            <person name="Ye Y.-Q."/>
            <person name="Zhang Z.-R."/>
            <person name="Yuan S.-M."/>
            <person name="Zhang X.-Y."/>
        </authorList>
    </citation>
    <scope>NUCLEOTIDE SEQUENCE [LARGE SCALE GENOMIC DNA]</scope>
    <source>
        <strain evidence="1 2">SDUM1044001</strain>
    </source>
</reference>
<comment type="caution">
    <text evidence="1">The sequence shown here is derived from an EMBL/GenBank/DDBJ whole genome shotgun (WGS) entry which is preliminary data.</text>
</comment>
<gene>
    <name evidence="1" type="ORF">V3328_09955</name>
</gene>
<proteinExistence type="predicted"/>
<organism evidence="1 2">
    <name type="scientific">Microbaculum marinum</name>
    <dbReference type="NCBI Taxonomy" id="1764581"/>
    <lineage>
        <taxon>Bacteria</taxon>
        <taxon>Pseudomonadati</taxon>
        <taxon>Pseudomonadota</taxon>
        <taxon>Alphaproteobacteria</taxon>
        <taxon>Hyphomicrobiales</taxon>
        <taxon>Tepidamorphaceae</taxon>
        <taxon>Microbaculum</taxon>
    </lineage>
</organism>
<dbReference type="Proteomes" id="UP001378188">
    <property type="component" value="Unassembled WGS sequence"/>
</dbReference>
<name>A0AAW9RDW6_9HYPH</name>
<protein>
    <recommendedName>
        <fullName evidence="3">Monooxygenase</fullName>
    </recommendedName>
</protein>
<dbReference type="InterPro" id="IPR011008">
    <property type="entry name" value="Dimeric_a/b-barrel"/>
</dbReference>
<dbReference type="Gene3D" id="3.30.70.100">
    <property type="match status" value="1"/>
</dbReference>
<dbReference type="EMBL" id="JAZHOF010000003">
    <property type="protein sequence ID" value="MEJ8571797.1"/>
    <property type="molecule type" value="Genomic_DNA"/>
</dbReference>
<accession>A0AAW9RDW6</accession>
<dbReference type="SUPFAM" id="SSF54909">
    <property type="entry name" value="Dimeric alpha+beta barrel"/>
    <property type="match status" value="1"/>
</dbReference>
<evidence type="ECO:0000313" key="2">
    <source>
        <dbReference type="Proteomes" id="UP001378188"/>
    </source>
</evidence>
<evidence type="ECO:0008006" key="3">
    <source>
        <dbReference type="Google" id="ProtNLM"/>
    </source>
</evidence>
<evidence type="ECO:0000313" key="1">
    <source>
        <dbReference type="EMBL" id="MEJ8571797.1"/>
    </source>
</evidence>
<dbReference type="RefSeq" id="WP_340329484.1">
    <property type="nucleotide sequence ID" value="NZ_JAZHOF010000003.1"/>
</dbReference>